<dbReference type="InterPro" id="IPR041078">
    <property type="entry name" value="Plavaka"/>
</dbReference>
<proteinExistence type="predicted"/>
<protein>
    <submittedName>
        <fullName evidence="2">Uncharacterized protein</fullName>
    </submittedName>
</protein>
<feature type="non-terminal residue" evidence="2">
    <location>
        <position position="1"/>
    </location>
</feature>
<accession>A0A9W8M872</accession>
<gene>
    <name evidence="2" type="ORF">H1R20_g14667</name>
</gene>
<comment type="caution">
    <text evidence="2">The sequence shown here is derived from an EMBL/GenBank/DDBJ whole genome shotgun (WGS) entry which is preliminary data.</text>
</comment>
<organism evidence="2 3">
    <name type="scientific">Candolleomyces eurysporus</name>
    <dbReference type="NCBI Taxonomy" id="2828524"/>
    <lineage>
        <taxon>Eukaryota</taxon>
        <taxon>Fungi</taxon>
        <taxon>Dikarya</taxon>
        <taxon>Basidiomycota</taxon>
        <taxon>Agaricomycotina</taxon>
        <taxon>Agaricomycetes</taxon>
        <taxon>Agaricomycetidae</taxon>
        <taxon>Agaricales</taxon>
        <taxon>Agaricineae</taxon>
        <taxon>Psathyrellaceae</taxon>
        <taxon>Candolleomyces</taxon>
    </lineage>
</organism>
<feature type="region of interest" description="Disordered" evidence="1">
    <location>
        <begin position="945"/>
        <end position="994"/>
    </location>
</feature>
<feature type="compositionally biased region" description="Basic and acidic residues" evidence="1">
    <location>
        <begin position="978"/>
        <end position="994"/>
    </location>
</feature>
<reference evidence="2" key="1">
    <citation type="submission" date="2022-06" db="EMBL/GenBank/DDBJ databases">
        <title>Genome Sequence of Candolleomyces eurysporus.</title>
        <authorList>
            <person name="Buettner E."/>
        </authorList>
    </citation>
    <scope>NUCLEOTIDE SEQUENCE</scope>
    <source>
        <strain evidence="2">VTCC 930004</strain>
    </source>
</reference>
<evidence type="ECO:0000256" key="1">
    <source>
        <dbReference type="SAM" id="MobiDB-lite"/>
    </source>
</evidence>
<feature type="region of interest" description="Disordered" evidence="1">
    <location>
        <begin position="602"/>
        <end position="622"/>
    </location>
</feature>
<dbReference type="EMBL" id="JANBPK010001491">
    <property type="protein sequence ID" value="KAJ2922430.1"/>
    <property type="molecule type" value="Genomic_DNA"/>
</dbReference>
<keyword evidence="3" id="KW-1185">Reference proteome</keyword>
<dbReference type="AlphaFoldDB" id="A0A9W8M872"/>
<feature type="compositionally biased region" description="Polar residues" evidence="1">
    <location>
        <begin position="960"/>
        <end position="977"/>
    </location>
</feature>
<sequence>MREYSIRLNSTITRDPDGLITLHDLTDIPLPSPRNVSHNLNPYGPFSNLSSFLMADWYWNSNNKSYSDFQKLISILKQPNFSLEDATQVNWAATFKALGANKDDLPDDTGSWIEDNGWKTIQISIDVPFHSRMKNSGMEKYTVGDFRHRHIVSVIREKILNPNENRQFHYYPYRSTWKASEASPEVDLYGELYAFQAFRDAHEELQKQPDPTPGEPLEKVVVALMFASDSTYLTSFGDAQLWPCYLFFGNESKYQRCQPSQHLCHQIAYFEKLSDKFTDYLKTCNHGKLPSDAFMTHCARELFHAQWAALLDDKLLDAIKNGIVIMCPDGRRRRFYPRIFTYSADYPEKILVGGIRNNGQRIDSEDRRRELVSDARREILENNYVVDGTKVEALLKSQSLVPVNNAFFLPCFLPFIVSILPSLVVDILHEFEVGVWKQLFTHLIRLFEAFSQASGVTLSAELDYRYQSTPSFGRDAIRKFGVNTSAMKRKAARDFEDLLQCAIPAFEGLLPEPHGVALMKLLFVFAQWHALAKLRLHNDHTLDLLDYTTTQLEAQARREAKGKGKGKAASATRKPATLGIFTIKFHYLGDYVPTIQRFGTSDSYSTENGERAHGLPKSWYPRTDKQDYQEQMTHIERRQARLSHIRAQILEPSKEDHHTGGASNGLSPIEVGIEARYVMASNQNQPVDLGSAVVNCLGVTHHDLYLVDFIPKLKQHLMPRILQRLGYECSTDYKGDWTSVVIRDHRIYQHKLLKINYTTYDIRRDQEVIHIETPQRNVMLLNSNFPVPGAHSLYLYSRVLGIYHANVSYIGVLPDGSRRYNSFRLDTVWGQWYESLNHPGKEEFQLDRFCLSPVETPELLHFMDPVDILRGVHLIPQFSLGKADTLPPKSHLVVPQESEWKAYYINRARFVDRDMFMRYQHRMSVGHIYMHSLFPLPTLPSIPTDFDHCLQDPPPPVAQGSEQAQASGSNVTPTSELMRTRPLDPPHHGLGHDA</sequence>
<evidence type="ECO:0000313" key="3">
    <source>
        <dbReference type="Proteomes" id="UP001140091"/>
    </source>
</evidence>
<dbReference type="Proteomes" id="UP001140091">
    <property type="component" value="Unassembled WGS sequence"/>
</dbReference>
<name>A0A9W8M872_9AGAR</name>
<dbReference type="OrthoDB" id="2687259at2759"/>
<evidence type="ECO:0000313" key="2">
    <source>
        <dbReference type="EMBL" id="KAJ2922430.1"/>
    </source>
</evidence>
<dbReference type="Pfam" id="PF18759">
    <property type="entry name" value="Plavaka"/>
    <property type="match status" value="1"/>
</dbReference>